<dbReference type="InterPro" id="IPR003593">
    <property type="entry name" value="AAA+_ATPase"/>
</dbReference>
<reference evidence="7" key="1">
    <citation type="submission" date="2023-06" db="EMBL/GenBank/DDBJ databases">
        <title>SYSU T00b26.</title>
        <authorList>
            <person name="Gao L."/>
            <person name="Fang B.-Z."/>
            <person name="Li W.-J."/>
        </authorList>
    </citation>
    <scope>NUCLEOTIDE SEQUENCE</scope>
    <source>
        <strain evidence="7">SYSU T00b26</strain>
    </source>
</reference>
<dbReference type="InterPro" id="IPR027417">
    <property type="entry name" value="P-loop_NTPase"/>
</dbReference>
<proteinExistence type="predicted"/>
<keyword evidence="4 7" id="KW-0067">ATP-binding</keyword>
<dbReference type="InterPro" id="IPR017871">
    <property type="entry name" value="ABC_transporter-like_CS"/>
</dbReference>
<name>A0ABT8FX44_9MICO</name>
<dbReference type="PROSITE" id="PS50893">
    <property type="entry name" value="ABC_TRANSPORTER_2"/>
    <property type="match status" value="1"/>
</dbReference>
<keyword evidence="3" id="KW-0547">Nucleotide-binding</keyword>
<dbReference type="Pfam" id="PF00005">
    <property type="entry name" value="ABC_tran"/>
    <property type="match status" value="1"/>
</dbReference>
<evidence type="ECO:0000256" key="5">
    <source>
        <dbReference type="ARBA" id="ARBA00023251"/>
    </source>
</evidence>
<comment type="caution">
    <text evidence="7">The sequence shown here is derived from an EMBL/GenBank/DDBJ whole genome shotgun (WGS) entry which is preliminary data.</text>
</comment>
<organism evidence="7 8">
    <name type="scientific">Demequina zhanjiangensis</name>
    <dbReference type="NCBI Taxonomy" id="3051659"/>
    <lineage>
        <taxon>Bacteria</taxon>
        <taxon>Bacillati</taxon>
        <taxon>Actinomycetota</taxon>
        <taxon>Actinomycetes</taxon>
        <taxon>Micrococcales</taxon>
        <taxon>Demequinaceae</taxon>
        <taxon>Demequina</taxon>
    </lineage>
</organism>
<dbReference type="PANTHER" id="PTHR42711">
    <property type="entry name" value="ABC TRANSPORTER ATP-BINDING PROTEIN"/>
    <property type="match status" value="1"/>
</dbReference>
<dbReference type="SUPFAM" id="SSF52540">
    <property type="entry name" value="P-loop containing nucleoside triphosphate hydrolases"/>
    <property type="match status" value="1"/>
</dbReference>
<evidence type="ECO:0000256" key="2">
    <source>
        <dbReference type="ARBA" id="ARBA00022448"/>
    </source>
</evidence>
<dbReference type="InterPro" id="IPR050763">
    <property type="entry name" value="ABC_transporter_ATP-binding"/>
</dbReference>
<dbReference type="EMBL" id="JAUHPV010000001">
    <property type="protein sequence ID" value="MDN4471475.1"/>
    <property type="molecule type" value="Genomic_DNA"/>
</dbReference>
<evidence type="ECO:0000313" key="7">
    <source>
        <dbReference type="EMBL" id="MDN4471475.1"/>
    </source>
</evidence>
<keyword evidence="5" id="KW-0046">Antibiotic resistance</keyword>
<dbReference type="Proteomes" id="UP001172738">
    <property type="component" value="Unassembled WGS sequence"/>
</dbReference>
<evidence type="ECO:0000256" key="3">
    <source>
        <dbReference type="ARBA" id="ARBA00022741"/>
    </source>
</evidence>
<evidence type="ECO:0000259" key="6">
    <source>
        <dbReference type="PROSITE" id="PS50893"/>
    </source>
</evidence>
<feature type="domain" description="ABC transporter" evidence="6">
    <location>
        <begin position="6"/>
        <end position="231"/>
    </location>
</feature>
<dbReference type="SMART" id="SM00382">
    <property type="entry name" value="AAA"/>
    <property type="match status" value="1"/>
</dbReference>
<dbReference type="InterPro" id="IPR003439">
    <property type="entry name" value="ABC_transporter-like_ATP-bd"/>
</dbReference>
<evidence type="ECO:0000313" key="8">
    <source>
        <dbReference type="Proteomes" id="UP001172738"/>
    </source>
</evidence>
<accession>A0ABT8FX44</accession>
<dbReference type="GO" id="GO:0005524">
    <property type="term" value="F:ATP binding"/>
    <property type="evidence" value="ECO:0007669"/>
    <property type="project" value="UniProtKB-KW"/>
</dbReference>
<comment type="subcellular location">
    <subcellularLocation>
        <location evidence="1">Cell membrane</location>
        <topology evidence="1">Peripheral membrane protein</topology>
    </subcellularLocation>
</comment>
<gene>
    <name evidence="7" type="ORF">QQX04_00545</name>
</gene>
<keyword evidence="2" id="KW-0813">Transport</keyword>
<evidence type="ECO:0000256" key="1">
    <source>
        <dbReference type="ARBA" id="ARBA00004202"/>
    </source>
</evidence>
<sequence>MTEPAISISGLHKHYGDLHAVDGLDLEIPRGEVFALLGPNGAGKSTTVEILEGFRKRTSGEVSVLGIDPQSATKEWRHRVGVMLQGTSGRGLLTARESVQYAARLYPNARDVDETLAAVGLTEKAGAKPATLSGGQRRRLDVALALIGRPELVFLDEPTTGFDPEARRQFWGLIESVRGDGTTVLLTTHYLDEADHLADRIGIIAAGRMVALDTPAGLRSRANAAHISWVDDGVARTEQTATPSAFLRDLLARTPGEITSLEVRHPSLEDVYLQLIGETQRAAADPSADTEEVAS</sequence>
<protein>
    <submittedName>
        <fullName evidence="7">ABC transporter ATP-binding protein</fullName>
    </submittedName>
</protein>
<dbReference type="Gene3D" id="3.40.50.300">
    <property type="entry name" value="P-loop containing nucleotide triphosphate hydrolases"/>
    <property type="match status" value="1"/>
</dbReference>
<dbReference type="CDD" id="cd03230">
    <property type="entry name" value="ABC_DR_subfamily_A"/>
    <property type="match status" value="1"/>
</dbReference>
<dbReference type="PANTHER" id="PTHR42711:SF17">
    <property type="entry name" value="ABC TRANSPORTER ATP-BINDING PROTEIN"/>
    <property type="match status" value="1"/>
</dbReference>
<keyword evidence="8" id="KW-1185">Reference proteome</keyword>
<evidence type="ECO:0000256" key="4">
    <source>
        <dbReference type="ARBA" id="ARBA00022840"/>
    </source>
</evidence>
<dbReference type="PROSITE" id="PS00211">
    <property type="entry name" value="ABC_TRANSPORTER_1"/>
    <property type="match status" value="1"/>
</dbReference>
<dbReference type="RefSeq" id="WP_301125140.1">
    <property type="nucleotide sequence ID" value="NZ_JAUHPV010000001.1"/>
</dbReference>